<proteinExistence type="inferred from homology"/>
<dbReference type="GO" id="GO:0044233">
    <property type="term" value="C:mitochondria-associated endoplasmic reticulum membrane contact site"/>
    <property type="evidence" value="ECO:0007669"/>
    <property type="project" value="TreeGrafter"/>
</dbReference>
<comment type="similarity">
    <text evidence="2 6">Belongs to the ATG5 family.</text>
</comment>
<evidence type="ECO:0000256" key="1">
    <source>
        <dbReference type="ARBA" id="ARBA00004623"/>
    </source>
</evidence>
<name>A0A6G1IZW8_9PLEO</name>
<comment type="subunit">
    <text evidence="6">Conjugated with ATG12.</text>
</comment>
<comment type="subcellular location">
    <subcellularLocation>
        <location evidence="1 6">Preautophagosomal structure membrane</location>
        <topology evidence="1 6">Peripheral membrane protein</topology>
    </subcellularLocation>
</comment>
<dbReference type="InterPro" id="IPR042526">
    <property type="entry name" value="Atg5_HR"/>
</dbReference>
<evidence type="ECO:0000313" key="11">
    <source>
        <dbReference type="EMBL" id="KAF2683429.1"/>
    </source>
</evidence>
<dbReference type="PANTHER" id="PTHR13040:SF2">
    <property type="entry name" value="AUTOPHAGY PROTEIN 5"/>
    <property type="match status" value="1"/>
</dbReference>
<dbReference type="GO" id="GO:0005776">
    <property type="term" value="C:autophagosome"/>
    <property type="evidence" value="ECO:0007669"/>
    <property type="project" value="TreeGrafter"/>
</dbReference>
<accession>A0A6G1IZW8</accession>
<organism evidence="11 12">
    <name type="scientific">Lentithecium fluviatile CBS 122367</name>
    <dbReference type="NCBI Taxonomy" id="1168545"/>
    <lineage>
        <taxon>Eukaryota</taxon>
        <taxon>Fungi</taxon>
        <taxon>Dikarya</taxon>
        <taxon>Ascomycota</taxon>
        <taxon>Pezizomycotina</taxon>
        <taxon>Dothideomycetes</taxon>
        <taxon>Pleosporomycetidae</taxon>
        <taxon>Pleosporales</taxon>
        <taxon>Massarineae</taxon>
        <taxon>Lentitheciaceae</taxon>
        <taxon>Lentithecium</taxon>
    </lineage>
</organism>
<keyword evidence="6" id="KW-0813">Transport</keyword>
<evidence type="ECO:0000313" key="12">
    <source>
        <dbReference type="Proteomes" id="UP000799291"/>
    </source>
</evidence>
<dbReference type="Pfam" id="PF04106">
    <property type="entry name" value="ATG5_UblB"/>
    <property type="match status" value="1"/>
</dbReference>
<evidence type="ECO:0000256" key="5">
    <source>
        <dbReference type="ARBA" id="ARBA00023006"/>
    </source>
</evidence>
<dbReference type="Gene3D" id="3.10.20.620">
    <property type="match status" value="1"/>
</dbReference>
<dbReference type="InterPro" id="IPR048939">
    <property type="entry name" value="ATG5_UblA"/>
</dbReference>
<evidence type="ECO:0000256" key="2">
    <source>
        <dbReference type="ARBA" id="ARBA00006910"/>
    </source>
</evidence>
<dbReference type="InterPro" id="IPR042527">
    <property type="entry name" value="Atg5_UblA_dom_sf"/>
</dbReference>
<dbReference type="FunFam" id="3.10.20.620:FF:000004">
    <property type="entry name" value="Autophagy protein 5"/>
    <property type="match status" value="1"/>
</dbReference>
<dbReference type="GO" id="GO:0061908">
    <property type="term" value="C:phagophore"/>
    <property type="evidence" value="ECO:0007669"/>
    <property type="project" value="TreeGrafter"/>
</dbReference>
<dbReference type="PANTHER" id="PTHR13040">
    <property type="entry name" value="AUTOPHAGY PROTEIN 5"/>
    <property type="match status" value="1"/>
</dbReference>
<evidence type="ECO:0000256" key="4">
    <source>
        <dbReference type="ARBA" id="ARBA00022843"/>
    </source>
</evidence>
<feature type="domain" description="Autophagy protein ATG5 UblA" evidence="10">
    <location>
        <begin position="15"/>
        <end position="132"/>
    </location>
</feature>
<comment type="function">
    <text evidence="6">Involved in cytoplasm to vacuole transport (Cvt) and autophagic vesicle formation.</text>
</comment>
<feature type="domain" description="Autophagy protein ATG5 UblB" evidence="8">
    <location>
        <begin position="212"/>
        <end position="333"/>
    </location>
</feature>
<dbReference type="AlphaFoldDB" id="A0A6G1IZW8"/>
<dbReference type="GO" id="GO:0006995">
    <property type="term" value="P:cellular response to nitrogen starvation"/>
    <property type="evidence" value="ECO:0007669"/>
    <property type="project" value="TreeGrafter"/>
</dbReference>
<evidence type="ECO:0000259" key="8">
    <source>
        <dbReference type="Pfam" id="PF04106"/>
    </source>
</evidence>
<keyword evidence="12" id="KW-1185">Reference proteome</keyword>
<feature type="region of interest" description="Disordered" evidence="7">
    <location>
        <begin position="104"/>
        <end position="124"/>
    </location>
</feature>
<dbReference type="EMBL" id="MU005584">
    <property type="protein sequence ID" value="KAF2683429.1"/>
    <property type="molecule type" value="Genomic_DNA"/>
</dbReference>
<keyword evidence="4 6" id="KW-0832">Ubl conjugation</keyword>
<dbReference type="Gene3D" id="3.10.20.90">
    <property type="entry name" value="Phosphatidylinositol 3-kinase Catalytic Subunit, Chain A, domain 1"/>
    <property type="match status" value="1"/>
</dbReference>
<dbReference type="Pfam" id="PF20638">
    <property type="entry name" value="ATG5_UblA"/>
    <property type="match status" value="1"/>
</dbReference>
<sequence>MSAARDVTSRLRQTVWNGSVPLEIRLHKGDCRTYDTSDPYLIQFPRLSYLGLLIHKLHGFFESSLIFPEVSPADAWLEYEGVPLRWHYPLGLLYDLYSGAEPAYPEDASGKQEQQTGNDEPKPLPWRLTVHFSDYPMDQLVKLDTEGKHLHDLYIHSVKEADYLRTGTGKTVMFLSKEDSTQLWESVKQHNFSLFNSINQKLLNPQGANLRHLPVRLYLPHAASPDATPAVKAEQISNPRDADTADKPKKEEKGIPPGSLRVVQSLITPSLTSRQPQTIGTALNQIIPTLFPSRRSPLLAQAVLHGAVLPLGANVEELIRATSYLDGWLHIAVVMMA</sequence>
<dbReference type="GO" id="GO:0000422">
    <property type="term" value="P:autophagy of mitochondrion"/>
    <property type="evidence" value="ECO:0007669"/>
    <property type="project" value="TreeGrafter"/>
</dbReference>
<evidence type="ECO:0000256" key="6">
    <source>
        <dbReference type="RuleBase" id="RU361202"/>
    </source>
</evidence>
<keyword evidence="3 6" id="KW-1017">Isopeptide bond</keyword>
<dbReference type="Pfam" id="PF20637">
    <property type="entry name" value="ATG5_HBR"/>
    <property type="match status" value="1"/>
</dbReference>
<evidence type="ECO:0000259" key="10">
    <source>
        <dbReference type="Pfam" id="PF20638"/>
    </source>
</evidence>
<dbReference type="Proteomes" id="UP000799291">
    <property type="component" value="Unassembled WGS sequence"/>
</dbReference>
<dbReference type="InterPro" id="IPR048318">
    <property type="entry name" value="ATG5_UblB"/>
</dbReference>
<feature type="domain" description="Autophagy protein ATG5 alpha-helical bundle region" evidence="9">
    <location>
        <begin position="148"/>
        <end position="204"/>
    </location>
</feature>
<keyword evidence="6" id="KW-0472">Membrane</keyword>
<protein>
    <recommendedName>
        <fullName evidence="6">Autophagy protein 5</fullName>
    </recommendedName>
</protein>
<evidence type="ECO:0000256" key="3">
    <source>
        <dbReference type="ARBA" id="ARBA00022499"/>
    </source>
</evidence>
<evidence type="ECO:0000259" key="9">
    <source>
        <dbReference type="Pfam" id="PF20637"/>
    </source>
</evidence>
<gene>
    <name evidence="11" type="ORF">K458DRAFT_368726</name>
</gene>
<dbReference type="OrthoDB" id="272162at2759"/>
<dbReference type="InterPro" id="IPR007239">
    <property type="entry name" value="Atg5"/>
</dbReference>
<evidence type="ECO:0000256" key="7">
    <source>
        <dbReference type="SAM" id="MobiDB-lite"/>
    </source>
</evidence>
<dbReference type="InterPro" id="IPR048940">
    <property type="entry name" value="ATG5_HBR"/>
</dbReference>
<feature type="region of interest" description="Disordered" evidence="7">
    <location>
        <begin position="226"/>
        <end position="256"/>
    </location>
</feature>
<dbReference type="GO" id="GO:0034045">
    <property type="term" value="C:phagophore assembly site membrane"/>
    <property type="evidence" value="ECO:0007669"/>
    <property type="project" value="UniProtKB-SubCell"/>
</dbReference>
<dbReference type="Gene3D" id="1.10.246.190">
    <property type="entry name" value="Autophagy protein Apg5, helix rich domain"/>
    <property type="match status" value="1"/>
</dbReference>
<keyword evidence="5 6" id="KW-0072">Autophagy</keyword>
<dbReference type="GO" id="GO:0034274">
    <property type="term" value="C:Atg12-Atg5-Atg16 complex"/>
    <property type="evidence" value="ECO:0007669"/>
    <property type="project" value="TreeGrafter"/>
</dbReference>
<feature type="compositionally biased region" description="Basic and acidic residues" evidence="7">
    <location>
        <begin position="240"/>
        <end position="254"/>
    </location>
</feature>
<dbReference type="GO" id="GO:0034727">
    <property type="term" value="P:piecemeal microautophagy of the nucleus"/>
    <property type="evidence" value="ECO:0007669"/>
    <property type="project" value="TreeGrafter"/>
</dbReference>
<reference evidence="11" key="1">
    <citation type="journal article" date="2020" name="Stud. Mycol.">
        <title>101 Dothideomycetes genomes: a test case for predicting lifestyles and emergence of pathogens.</title>
        <authorList>
            <person name="Haridas S."/>
            <person name="Albert R."/>
            <person name="Binder M."/>
            <person name="Bloem J."/>
            <person name="Labutti K."/>
            <person name="Salamov A."/>
            <person name="Andreopoulos B."/>
            <person name="Baker S."/>
            <person name="Barry K."/>
            <person name="Bills G."/>
            <person name="Bluhm B."/>
            <person name="Cannon C."/>
            <person name="Castanera R."/>
            <person name="Culley D."/>
            <person name="Daum C."/>
            <person name="Ezra D."/>
            <person name="Gonzalez J."/>
            <person name="Henrissat B."/>
            <person name="Kuo A."/>
            <person name="Liang C."/>
            <person name="Lipzen A."/>
            <person name="Lutzoni F."/>
            <person name="Magnuson J."/>
            <person name="Mondo S."/>
            <person name="Nolan M."/>
            <person name="Ohm R."/>
            <person name="Pangilinan J."/>
            <person name="Park H.-J."/>
            <person name="Ramirez L."/>
            <person name="Alfaro M."/>
            <person name="Sun H."/>
            <person name="Tritt A."/>
            <person name="Yoshinaga Y."/>
            <person name="Zwiers L.-H."/>
            <person name="Turgeon B."/>
            <person name="Goodwin S."/>
            <person name="Spatafora J."/>
            <person name="Crous P."/>
            <person name="Grigoriev I."/>
        </authorList>
    </citation>
    <scope>NUCLEOTIDE SEQUENCE</scope>
    <source>
        <strain evidence="11">CBS 122367</strain>
    </source>
</reference>
<dbReference type="GO" id="GO:0019776">
    <property type="term" value="F:Atg8-family ligase activity"/>
    <property type="evidence" value="ECO:0007669"/>
    <property type="project" value="TreeGrafter"/>
</dbReference>